<organism evidence="1 2">
    <name type="scientific">Panagrolaimus sp. JU765</name>
    <dbReference type="NCBI Taxonomy" id="591449"/>
    <lineage>
        <taxon>Eukaryota</taxon>
        <taxon>Metazoa</taxon>
        <taxon>Ecdysozoa</taxon>
        <taxon>Nematoda</taxon>
        <taxon>Chromadorea</taxon>
        <taxon>Rhabditida</taxon>
        <taxon>Tylenchina</taxon>
        <taxon>Panagrolaimomorpha</taxon>
        <taxon>Panagrolaimoidea</taxon>
        <taxon>Panagrolaimidae</taxon>
        <taxon>Panagrolaimus</taxon>
    </lineage>
</organism>
<name>A0AC34QAY5_9BILA</name>
<evidence type="ECO:0000313" key="2">
    <source>
        <dbReference type="WBParaSite" id="JU765_v2.g14461.t1"/>
    </source>
</evidence>
<dbReference type="Proteomes" id="UP000887576">
    <property type="component" value="Unplaced"/>
</dbReference>
<evidence type="ECO:0000313" key="1">
    <source>
        <dbReference type="Proteomes" id="UP000887576"/>
    </source>
</evidence>
<proteinExistence type="predicted"/>
<reference evidence="2" key="1">
    <citation type="submission" date="2022-11" db="UniProtKB">
        <authorList>
            <consortium name="WormBaseParasite"/>
        </authorList>
    </citation>
    <scope>IDENTIFICATION</scope>
</reference>
<dbReference type="WBParaSite" id="JU765_v2.g14461.t1">
    <property type="protein sequence ID" value="JU765_v2.g14461.t1"/>
    <property type="gene ID" value="JU765_v2.g14461"/>
</dbReference>
<protein>
    <submittedName>
        <fullName evidence="2">Secreted protein</fullName>
    </submittedName>
</protein>
<sequence>MIFYMPKFSSSSFFYTACALFAAFSVPQKNDDDEVTNEPNFQQREPFLRNFNIPQDSFVRSKPAAYPRNYRETSA</sequence>
<accession>A0AC34QAY5</accession>